<sequence length="170" mass="18769">MATIFSLPFIRGLYLHFLPELGKIKPMSPPANFSYEVVGKDEVSKLLGLEGFDNAIISDMTHPYHTVLVILAKKNGKIVGMAGACNVCTKMWQIGIEVLPGYRHLGLATYLVNCLTFEVLNRGRVPLYDVISSNIASQRVAYRVGYYPKASVLFLDGTRCVATAPWLSDV</sequence>
<dbReference type="GeneID" id="76994420"/>
<proteinExistence type="predicted"/>
<protein>
    <submittedName>
        <fullName evidence="2">GNAT family N-acetyltransferase</fullName>
    </submittedName>
</protein>
<comment type="caution">
    <text evidence="2">The sequence shown here is derived from an EMBL/GenBank/DDBJ whole genome shotgun (WGS) entry which is preliminary data.</text>
</comment>
<dbReference type="EMBL" id="JAMDMM010000080">
    <property type="protein sequence ID" value="MCY9611172.1"/>
    <property type="molecule type" value="Genomic_DNA"/>
</dbReference>
<feature type="domain" description="N-acetyltransferase" evidence="1">
    <location>
        <begin position="22"/>
        <end position="167"/>
    </location>
</feature>
<dbReference type="CDD" id="cd04301">
    <property type="entry name" value="NAT_SF"/>
    <property type="match status" value="1"/>
</dbReference>
<name>A0ABT4G530_PANTH</name>
<dbReference type="InterPro" id="IPR016181">
    <property type="entry name" value="Acyl_CoA_acyltransferase"/>
</dbReference>
<reference evidence="2 3" key="1">
    <citation type="submission" date="2022-05" db="EMBL/GenBank/DDBJ databases">
        <title>Genome Sequencing of Bee-Associated Microbes.</title>
        <authorList>
            <person name="Dunlap C."/>
        </authorList>
    </citation>
    <scope>NUCLEOTIDE SEQUENCE [LARGE SCALE GENOMIC DNA]</scope>
    <source>
        <strain evidence="2 3">NRRL B-14613</strain>
    </source>
</reference>
<gene>
    <name evidence="2" type="ORF">M5W83_28915</name>
</gene>
<dbReference type="InterPro" id="IPR000182">
    <property type="entry name" value="GNAT_dom"/>
</dbReference>
<evidence type="ECO:0000259" key="1">
    <source>
        <dbReference type="PROSITE" id="PS51186"/>
    </source>
</evidence>
<dbReference type="Proteomes" id="UP001209276">
    <property type="component" value="Unassembled WGS sequence"/>
</dbReference>
<dbReference type="RefSeq" id="WP_244194293.1">
    <property type="nucleotide sequence ID" value="NZ_CABMNB010000036.1"/>
</dbReference>
<dbReference type="PROSITE" id="PS51186">
    <property type="entry name" value="GNAT"/>
    <property type="match status" value="1"/>
</dbReference>
<dbReference type="Gene3D" id="3.40.630.30">
    <property type="match status" value="1"/>
</dbReference>
<accession>A0ABT4G530</accession>
<dbReference type="SUPFAM" id="SSF55729">
    <property type="entry name" value="Acyl-CoA N-acyltransferases (Nat)"/>
    <property type="match status" value="1"/>
</dbReference>
<dbReference type="Pfam" id="PF12746">
    <property type="entry name" value="GNAT_acetyltran"/>
    <property type="match status" value="1"/>
</dbReference>
<keyword evidence="3" id="KW-1185">Reference proteome</keyword>
<evidence type="ECO:0000313" key="3">
    <source>
        <dbReference type="Proteomes" id="UP001209276"/>
    </source>
</evidence>
<organism evidence="2 3">
    <name type="scientific">Paenibacillus thiaminolyticus</name>
    <name type="common">Bacillus thiaminolyticus</name>
    <dbReference type="NCBI Taxonomy" id="49283"/>
    <lineage>
        <taxon>Bacteria</taxon>
        <taxon>Bacillati</taxon>
        <taxon>Bacillota</taxon>
        <taxon>Bacilli</taxon>
        <taxon>Bacillales</taxon>
        <taxon>Paenibacillaceae</taxon>
        <taxon>Paenibacillus</taxon>
    </lineage>
</organism>
<evidence type="ECO:0000313" key="2">
    <source>
        <dbReference type="EMBL" id="MCY9611172.1"/>
    </source>
</evidence>
<dbReference type="InterPro" id="IPR027365">
    <property type="entry name" value="GNAT_acetyltra_YdfB-like"/>
</dbReference>